<dbReference type="STRING" id="374847.Kcr_0353"/>
<name>B1L3T0_KORCO</name>
<dbReference type="EMBL" id="CP000968">
    <property type="protein sequence ID" value="ACB07109.1"/>
    <property type="molecule type" value="Genomic_DNA"/>
</dbReference>
<evidence type="ECO:0000313" key="4">
    <source>
        <dbReference type="Proteomes" id="UP000001686"/>
    </source>
</evidence>
<keyword evidence="2" id="KW-0660">Purine salvage</keyword>
<dbReference type="GeneID" id="6093640"/>
<dbReference type="PANTHER" id="PTHR43864">
    <property type="entry name" value="HYPOXANTHINE/GUANINE PHOSPHORIBOSYLTRANSFERASE"/>
    <property type="match status" value="1"/>
</dbReference>
<dbReference type="AlphaFoldDB" id="B1L3T0"/>
<dbReference type="GO" id="GO:0016757">
    <property type="term" value="F:glycosyltransferase activity"/>
    <property type="evidence" value="ECO:0007669"/>
    <property type="project" value="UniProtKB-KW"/>
</dbReference>
<evidence type="ECO:0000256" key="2">
    <source>
        <dbReference type="ARBA" id="ARBA00022726"/>
    </source>
</evidence>
<evidence type="ECO:0000313" key="3">
    <source>
        <dbReference type="EMBL" id="ACB07109.1"/>
    </source>
</evidence>
<dbReference type="InterPro" id="IPR029057">
    <property type="entry name" value="PRTase-like"/>
</dbReference>
<dbReference type="SUPFAM" id="SSF53271">
    <property type="entry name" value="PRTase-like"/>
    <property type="match status" value="1"/>
</dbReference>
<dbReference type="InParanoid" id="B1L3T0"/>
<dbReference type="PhylomeDB" id="B1L3T0"/>
<dbReference type="HOGENOM" id="CLU_086256_0_0_2"/>
<keyword evidence="4" id="KW-1185">Reference proteome</keyword>
<proteinExistence type="predicted"/>
<dbReference type="RefSeq" id="WP_012309006.1">
    <property type="nucleotide sequence ID" value="NC_010482.1"/>
</dbReference>
<dbReference type="OrthoDB" id="31418at2157"/>
<organism evidence="3 4">
    <name type="scientific">Korarchaeum cryptofilum (strain OPF8)</name>
    <dbReference type="NCBI Taxonomy" id="374847"/>
    <lineage>
        <taxon>Archaea</taxon>
        <taxon>Thermoproteota</taxon>
        <taxon>Candidatus Korarchaeia</taxon>
        <taxon>Candidatus Korarchaeales</taxon>
        <taxon>Candidatus Korarchaeaceae</taxon>
        <taxon>Candidatus Korarchaeum</taxon>
    </lineage>
</organism>
<reference evidence="3 4" key="1">
    <citation type="journal article" date="2008" name="Proc. Natl. Acad. Sci. U.S.A.">
        <title>A korarchaeal genome reveals new insights into the evolution of the Archaea.</title>
        <authorList>
            <person name="Elkins J.G."/>
            <person name="Podar M."/>
            <person name="Graham D.E."/>
            <person name="Makarova K.S."/>
            <person name="Wolf Y."/>
            <person name="Randau L."/>
            <person name="Hedlund B.P."/>
            <person name="Brochier-Armanet C."/>
            <person name="Kunin V."/>
            <person name="Anderson I."/>
            <person name="Lapidus A."/>
            <person name="Goltsman E."/>
            <person name="Barry K."/>
            <person name="Koonin E.V."/>
            <person name="Hugenholtz P."/>
            <person name="Kyrpides N."/>
            <person name="Wanner G."/>
            <person name="Richardson P."/>
            <person name="Keller M."/>
            <person name="Stetter K.O."/>
        </authorList>
    </citation>
    <scope>NUCLEOTIDE SEQUENCE [LARGE SCALE GENOMIC DNA]</scope>
    <source>
        <strain evidence="4">OPF8</strain>
    </source>
</reference>
<evidence type="ECO:0000256" key="1">
    <source>
        <dbReference type="ARBA" id="ARBA00022679"/>
    </source>
</evidence>
<dbReference type="KEGG" id="kcr:Kcr_0353"/>
<sequence length="248" mass="28447">MSYASWKGKVVMRNGRLESPYISVRLLSSLKGFFTLKELESKLGIPYQVIWRYISLKSTPEKTTARKIIERIESLNLIEEALRRNLRVNRYNYIESWRLMSNYKFLELMGYVISSFVGDEEVNVIVSPQGSFPLALIASDWLKAKALSCMEHASLSLESYLRSSYVSLDRGAVVELYVPSQIEVDDRVILVRDIVKNLESLEAIIDIVNDAGAKLWGVFSVISISDEWEKKLDDLGIGKKMAFYRMPR</sequence>
<gene>
    <name evidence="3" type="ordered locus">Kcr_0353</name>
</gene>
<dbReference type="Gene3D" id="3.40.50.2020">
    <property type="match status" value="1"/>
</dbReference>
<dbReference type="PANTHER" id="PTHR43864:SF1">
    <property type="entry name" value="XANTHINE PHOSPHORIBOSYLTRANSFERASE"/>
    <property type="match status" value="1"/>
</dbReference>
<dbReference type="Proteomes" id="UP000001686">
    <property type="component" value="Chromosome"/>
</dbReference>
<keyword evidence="3" id="KW-0328">Glycosyltransferase</keyword>
<dbReference type="EnsemblBacteria" id="ACB07109">
    <property type="protein sequence ID" value="ACB07109"/>
    <property type="gene ID" value="Kcr_0353"/>
</dbReference>
<protein>
    <submittedName>
        <fullName evidence="3">Adenine/guanine phosphoribosyltransferase-related PRPP-binding protein</fullName>
    </submittedName>
</protein>
<dbReference type="eggNOG" id="arCOG00031">
    <property type="taxonomic scope" value="Archaea"/>
</dbReference>
<dbReference type="InterPro" id="IPR050118">
    <property type="entry name" value="Pur/Pyrimidine_PRTase"/>
</dbReference>
<keyword evidence="1" id="KW-0808">Transferase</keyword>
<accession>B1L3T0</accession>
<dbReference type="GO" id="GO:0006166">
    <property type="term" value="P:purine ribonucleoside salvage"/>
    <property type="evidence" value="ECO:0007669"/>
    <property type="project" value="UniProtKB-KW"/>
</dbReference>